<dbReference type="GO" id="GO:0006351">
    <property type="term" value="P:DNA-templated transcription"/>
    <property type="evidence" value="ECO:0007669"/>
    <property type="project" value="InterPro"/>
</dbReference>
<keyword evidence="4" id="KW-0539">Nucleus</keyword>
<evidence type="ECO:0000259" key="6">
    <source>
        <dbReference type="PROSITE" id="PS51321"/>
    </source>
</evidence>
<feature type="region of interest" description="Disordered" evidence="5">
    <location>
        <begin position="25"/>
        <end position="47"/>
    </location>
</feature>
<organism evidence="7 8">
    <name type="scientific">Malus domestica</name>
    <name type="common">Apple</name>
    <name type="synonym">Pyrus malus</name>
    <dbReference type="NCBI Taxonomy" id="3750"/>
    <lineage>
        <taxon>Eukaryota</taxon>
        <taxon>Viridiplantae</taxon>
        <taxon>Streptophyta</taxon>
        <taxon>Embryophyta</taxon>
        <taxon>Tracheophyta</taxon>
        <taxon>Spermatophyta</taxon>
        <taxon>Magnoliopsida</taxon>
        <taxon>eudicotyledons</taxon>
        <taxon>Gunneridae</taxon>
        <taxon>Pentapetalae</taxon>
        <taxon>rosids</taxon>
        <taxon>fabids</taxon>
        <taxon>Rosales</taxon>
        <taxon>Rosaceae</taxon>
        <taxon>Amygdaloideae</taxon>
        <taxon>Maleae</taxon>
        <taxon>Malus</taxon>
    </lineage>
</organism>
<gene>
    <name evidence="7" type="ORF">DVH24_003606</name>
</gene>
<evidence type="ECO:0000313" key="8">
    <source>
        <dbReference type="Proteomes" id="UP000290289"/>
    </source>
</evidence>
<comment type="caution">
    <text evidence="7">The sequence shown here is derived from an EMBL/GenBank/DDBJ whole genome shotgun (WGS) entry which is preliminary data.</text>
</comment>
<evidence type="ECO:0000256" key="3">
    <source>
        <dbReference type="ARBA" id="ARBA00022833"/>
    </source>
</evidence>
<accession>A0A498IHM4</accession>
<dbReference type="SUPFAM" id="SSF46942">
    <property type="entry name" value="Elongation factor TFIIS domain 2"/>
    <property type="match status" value="2"/>
</dbReference>
<evidence type="ECO:0000256" key="4">
    <source>
        <dbReference type="ARBA" id="ARBA00023242"/>
    </source>
</evidence>
<evidence type="ECO:0000256" key="2">
    <source>
        <dbReference type="ARBA" id="ARBA00022771"/>
    </source>
</evidence>
<dbReference type="AlphaFoldDB" id="A0A498IHM4"/>
<dbReference type="GO" id="GO:0008270">
    <property type="term" value="F:zinc ion binding"/>
    <property type="evidence" value="ECO:0007669"/>
    <property type="project" value="UniProtKB-KW"/>
</dbReference>
<dbReference type="GO" id="GO:0005634">
    <property type="term" value="C:nucleus"/>
    <property type="evidence" value="ECO:0007669"/>
    <property type="project" value="TreeGrafter"/>
</dbReference>
<dbReference type="Proteomes" id="UP000290289">
    <property type="component" value="Chromosome 11"/>
</dbReference>
<keyword evidence="1" id="KW-0479">Metal-binding</keyword>
<keyword evidence="2" id="KW-0863">Zinc-finger</keyword>
<dbReference type="SMART" id="SM00510">
    <property type="entry name" value="TFS2M"/>
    <property type="match status" value="2"/>
</dbReference>
<dbReference type="Pfam" id="PF07500">
    <property type="entry name" value="TFIIS_M"/>
    <property type="match status" value="2"/>
</dbReference>
<dbReference type="PANTHER" id="PTHR11477">
    <property type="entry name" value="TRANSCRIPTION FACTOR S-II ZINC FINGER DOMAIN-CONTAINING PROTEIN"/>
    <property type="match status" value="1"/>
</dbReference>
<dbReference type="PROSITE" id="PS51321">
    <property type="entry name" value="TFIIS_CENTRAL"/>
    <property type="match status" value="1"/>
</dbReference>
<sequence length="348" mass="39542">MAMHMEAEVPGIGAVGCYAEKQSSLCGKRKRQQKPLEEEDRQPRSVTPGALRVLPQANSGSETVTADEEKEWAFTRNFISFLLSKVSKETDAQYMDSVNSCDPSKVAAQLESVLFENWGFNDQSLESTEKYSTLFYFLHAPARKDFRRQVLLGEISPTQLVHMSLDEPHSKYPNHMDDLCENCYEVWFEKLRNSLIECGMMKRVTVEPLGTKQRQQLDPSPRLDPPGTAVWGVLRQVLPQDIEKERAYERNFISFLLSKVSKETDARYMDSVNACDPSKVAAQLESVLFENWGFKGQSPESNEKYSSVFSCLQNPANKDLRRQVLLGEISSKQLVNMSRDEVSKETDA</sequence>
<dbReference type="InterPro" id="IPR003618">
    <property type="entry name" value="TFIIS_cen_dom"/>
</dbReference>
<dbReference type="EMBL" id="RDQH01000337">
    <property type="protein sequence ID" value="RXH83108.1"/>
    <property type="molecule type" value="Genomic_DNA"/>
</dbReference>
<feature type="domain" description="TFIIS central" evidence="6">
    <location>
        <begin position="256"/>
        <end position="348"/>
    </location>
</feature>
<protein>
    <recommendedName>
        <fullName evidence="6">TFIIS central domain-containing protein</fullName>
    </recommendedName>
</protein>
<keyword evidence="8" id="KW-1185">Reference proteome</keyword>
<dbReference type="PANTHER" id="PTHR11477:SF0">
    <property type="entry name" value="IP08861P-RELATED"/>
    <property type="match status" value="1"/>
</dbReference>
<reference evidence="7 8" key="1">
    <citation type="submission" date="2018-10" db="EMBL/GenBank/DDBJ databases">
        <title>A high-quality apple genome assembly.</title>
        <authorList>
            <person name="Hu J."/>
        </authorList>
    </citation>
    <scope>NUCLEOTIDE SEQUENCE [LARGE SCALE GENOMIC DNA]</scope>
    <source>
        <strain evidence="8">cv. HFTH1</strain>
        <tissue evidence="7">Young leaf</tissue>
    </source>
</reference>
<evidence type="ECO:0000256" key="5">
    <source>
        <dbReference type="SAM" id="MobiDB-lite"/>
    </source>
</evidence>
<dbReference type="Gene3D" id="1.10.472.30">
    <property type="entry name" value="Transcription elongation factor S-II, central domain"/>
    <property type="match status" value="2"/>
</dbReference>
<keyword evidence="3" id="KW-0862">Zinc</keyword>
<dbReference type="InterPro" id="IPR036575">
    <property type="entry name" value="TFIIS_cen_dom_sf"/>
</dbReference>
<proteinExistence type="predicted"/>
<evidence type="ECO:0000313" key="7">
    <source>
        <dbReference type="EMBL" id="RXH83108.1"/>
    </source>
</evidence>
<dbReference type="STRING" id="3750.A0A498IHM4"/>
<name>A0A498IHM4_MALDO</name>
<evidence type="ECO:0000256" key="1">
    <source>
        <dbReference type="ARBA" id="ARBA00022723"/>
    </source>
</evidence>